<dbReference type="EMBL" id="LKMD01000102">
    <property type="protein sequence ID" value="PIA97277.1"/>
    <property type="molecule type" value="Genomic_DNA"/>
</dbReference>
<evidence type="ECO:0000313" key="1">
    <source>
        <dbReference type="EMBL" id="PIA97277.1"/>
    </source>
</evidence>
<dbReference type="Proteomes" id="UP000230605">
    <property type="component" value="Chromosome 2"/>
</dbReference>
<dbReference type="OrthoDB" id="3921745at2759"/>
<protein>
    <submittedName>
        <fullName evidence="1">Uncharacterized protein</fullName>
    </submittedName>
</protein>
<name>A0A2G5HXJ5_CERBT</name>
<comment type="caution">
    <text evidence="1">The sequence shown here is derived from an EMBL/GenBank/DDBJ whole genome shotgun (WGS) entry which is preliminary data.</text>
</comment>
<reference evidence="1 2" key="1">
    <citation type="submission" date="2015-10" db="EMBL/GenBank/DDBJ databases">
        <title>The cercosporin biosynthetic gene cluster was horizontally transferred to several fungal lineages and shown to be expanded in Cercospora beticola based on microsynteny with recipient genomes.</title>
        <authorList>
            <person name="De Jonge R."/>
            <person name="Ebert M.K."/>
            <person name="Suttle J.C."/>
            <person name="Jurick Ii W.M."/>
            <person name="Secor G.A."/>
            <person name="Thomma B.P."/>
            <person name="Van De Peer Y."/>
            <person name="Bolton M.D."/>
        </authorList>
    </citation>
    <scope>NUCLEOTIDE SEQUENCE [LARGE SCALE GENOMIC DNA]</scope>
    <source>
        <strain evidence="1 2">09-40</strain>
    </source>
</reference>
<organism evidence="1 2">
    <name type="scientific">Cercospora beticola</name>
    <name type="common">Sugarbeet leaf spot fungus</name>
    <dbReference type="NCBI Taxonomy" id="122368"/>
    <lineage>
        <taxon>Eukaryota</taxon>
        <taxon>Fungi</taxon>
        <taxon>Dikarya</taxon>
        <taxon>Ascomycota</taxon>
        <taxon>Pezizomycotina</taxon>
        <taxon>Dothideomycetes</taxon>
        <taxon>Dothideomycetidae</taxon>
        <taxon>Mycosphaerellales</taxon>
        <taxon>Mycosphaerellaceae</taxon>
        <taxon>Cercospora</taxon>
    </lineage>
</organism>
<dbReference type="AlphaFoldDB" id="A0A2G5HXJ5"/>
<accession>A0A2G5HXJ5</accession>
<sequence>MNCTGPRPSRLSYREEEKFFVIYARIVRQDSWPEIACTFEKLFGTRTKGGLTSIYYRVRQEWGLTKVLEHSPGYCAVDRREVEKRATDLSYEFLLRIGYLSSTR</sequence>
<evidence type="ECO:0000313" key="2">
    <source>
        <dbReference type="Proteomes" id="UP000230605"/>
    </source>
</evidence>
<proteinExistence type="predicted"/>
<gene>
    <name evidence="1" type="ORF">CB0940_05750</name>
</gene>